<evidence type="ECO:0000313" key="1">
    <source>
        <dbReference type="EMBL" id="KAF5311248.1"/>
    </source>
</evidence>
<evidence type="ECO:0000313" key="2">
    <source>
        <dbReference type="Proteomes" id="UP000541558"/>
    </source>
</evidence>
<name>A0A8H5ETB0_9AGAR</name>
<comment type="caution">
    <text evidence="1">The sequence shown here is derived from an EMBL/GenBank/DDBJ whole genome shotgun (WGS) entry which is preliminary data.</text>
</comment>
<organism evidence="1 2">
    <name type="scientific">Ephemerocybe angulata</name>
    <dbReference type="NCBI Taxonomy" id="980116"/>
    <lineage>
        <taxon>Eukaryota</taxon>
        <taxon>Fungi</taxon>
        <taxon>Dikarya</taxon>
        <taxon>Basidiomycota</taxon>
        <taxon>Agaricomycotina</taxon>
        <taxon>Agaricomycetes</taxon>
        <taxon>Agaricomycetidae</taxon>
        <taxon>Agaricales</taxon>
        <taxon>Agaricineae</taxon>
        <taxon>Psathyrellaceae</taxon>
        <taxon>Ephemerocybe</taxon>
    </lineage>
</organism>
<protein>
    <submittedName>
        <fullName evidence="1">Uncharacterized protein</fullName>
    </submittedName>
</protein>
<dbReference type="AlphaFoldDB" id="A0A8H5ETB0"/>
<keyword evidence="2" id="KW-1185">Reference proteome</keyword>
<accession>A0A8H5ETB0</accession>
<dbReference type="EMBL" id="JAACJK010000228">
    <property type="protein sequence ID" value="KAF5311248.1"/>
    <property type="molecule type" value="Genomic_DNA"/>
</dbReference>
<reference evidence="1 2" key="1">
    <citation type="journal article" date="2020" name="ISME J.">
        <title>Uncovering the hidden diversity of litter-decomposition mechanisms in mushroom-forming fungi.</title>
        <authorList>
            <person name="Floudas D."/>
            <person name="Bentzer J."/>
            <person name="Ahren D."/>
            <person name="Johansson T."/>
            <person name="Persson P."/>
            <person name="Tunlid A."/>
        </authorList>
    </citation>
    <scope>NUCLEOTIDE SEQUENCE [LARGE SCALE GENOMIC DNA]</scope>
    <source>
        <strain evidence="1 2">CBS 175.51</strain>
    </source>
</reference>
<dbReference type="Proteomes" id="UP000541558">
    <property type="component" value="Unassembled WGS sequence"/>
</dbReference>
<sequence>MSLAQYPDYAYFRAYRMTSIALREQLNYISTRLQTSLGFSHGVPPILAADLSIAPPRISDHDLTPNRGSRKIPLPRPDLATNKHFTLLGASRRHNQTSHELAYYDVWNSLPGIFTPSLHSTGAWRFVPAQADEPLAAFSGQFISCQHTVRIVDRRRVSPGEI</sequence>
<proteinExistence type="predicted"/>
<gene>
    <name evidence="1" type="ORF">D9611_013010</name>
</gene>